<feature type="compositionally biased region" description="Basic and acidic residues" evidence="1">
    <location>
        <begin position="225"/>
        <end position="239"/>
    </location>
</feature>
<accession>A0A853CF94</accession>
<dbReference type="SUPFAM" id="SSF52540">
    <property type="entry name" value="P-loop containing nucleoside triphosphate hydrolases"/>
    <property type="match status" value="1"/>
</dbReference>
<sequence length="263" mass="29469">MNPPPALGRARHLTRTWLSEQPALYLPLARRRYPGPSPQVVGVDTELVIDAYTRAASTHMVYAFQLAQPRPVRLAHHLHAPAQVIAATRRALPTLVLVREPDGTALSQAAREPHVTVRDALLAHARYHERLLPYRDSVVVADFDEVTRDPRAAVQRINDRFGTTFALPAEDEPLVAELIGLRPTHWPTLLAFESGQVPKQELLRALSDPTTRPAPPEDSEAWLPSERRRQAKEALRADLHRPELVPLRTRARAAYRAFLGGDE</sequence>
<reference evidence="2 3" key="1">
    <citation type="submission" date="2020-07" db="EMBL/GenBank/DDBJ databases">
        <title>Sequencing the genomes of 1000 actinobacteria strains.</title>
        <authorList>
            <person name="Klenk H.-P."/>
        </authorList>
    </citation>
    <scope>NUCLEOTIDE SEQUENCE [LARGE SCALE GENOMIC DNA]</scope>
    <source>
        <strain evidence="2 3">DSM 104001</strain>
    </source>
</reference>
<feature type="region of interest" description="Disordered" evidence="1">
    <location>
        <begin position="206"/>
        <end position="239"/>
    </location>
</feature>
<keyword evidence="3" id="KW-1185">Reference proteome</keyword>
<protein>
    <recommendedName>
        <fullName evidence="4">Sulfotransferase family protein</fullName>
    </recommendedName>
</protein>
<evidence type="ECO:0008006" key="4">
    <source>
        <dbReference type="Google" id="ProtNLM"/>
    </source>
</evidence>
<organism evidence="2 3">
    <name type="scientific">Petropleomorpha daqingensis</name>
    <dbReference type="NCBI Taxonomy" id="2026353"/>
    <lineage>
        <taxon>Bacteria</taxon>
        <taxon>Bacillati</taxon>
        <taxon>Actinomycetota</taxon>
        <taxon>Actinomycetes</taxon>
        <taxon>Geodermatophilales</taxon>
        <taxon>Geodermatophilaceae</taxon>
        <taxon>Petropleomorpha</taxon>
    </lineage>
</organism>
<proteinExistence type="predicted"/>
<dbReference type="AlphaFoldDB" id="A0A853CF94"/>
<dbReference type="EMBL" id="JACBZT010000001">
    <property type="protein sequence ID" value="NYJ05836.1"/>
    <property type="molecule type" value="Genomic_DNA"/>
</dbReference>
<dbReference type="RefSeq" id="WP_179716525.1">
    <property type="nucleotide sequence ID" value="NZ_JACBZT010000001.1"/>
</dbReference>
<evidence type="ECO:0000313" key="3">
    <source>
        <dbReference type="Proteomes" id="UP000541969"/>
    </source>
</evidence>
<dbReference type="Proteomes" id="UP000541969">
    <property type="component" value="Unassembled WGS sequence"/>
</dbReference>
<evidence type="ECO:0000313" key="2">
    <source>
        <dbReference type="EMBL" id="NYJ05836.1"/>
    </source>
</evidence>
<dbReference type="InterPro" id="IPR027417">
    <property type="entry name" value="P-loop_NTPase"/>
</dbReference>
<name>A0A853CF94_9ACTN</name>
<comment type="caution">
    <text evidence="2">The sequence shown here is derived from an EMBL/GenBank/DDBJ whole genome shotgun (WGS) entry which is preliminary data.</text>
</comment>
<gene>
    <name evidence="2" type="ORF">GGQ55_002114</name>
</gene>
<evidence type="ECO:0000256" key="1">
    <source>
        <dbReference type="SAM" id="MobiDB-lite"/>
    </source>
</evidence>